<accession>F0WVJ0</accession>
<dbReference type="HAMAP" id="MF_01341">
    <property type="entry name" value="Ribosomal_uL15"/>
    <property type="match status" value="1"/>
</dbReference>
<dbReference type="GO" id="GO:0006412">
    <property type="term" value="P:translation"/>
    <property type="evidence" value="ECO:0007669"/>
    <property type="project" value="InterPro"/>
</dbReference>
<dbReference type="PANTHER" id="PTHR12934">
    <property type="entry name" value="50S RIBOSOMAL PROTEIN L15"/>
    <property type="match status" value="1"/>
</dbReference>
<gene>
    <name evidence="6" type="primary">AlNc14C297G10325</name>
    <name evidence="6" type="ORF">ALNC14_115760</name>
</gene>
<keyword evidence="2 6" id="KW-0689">Ribosomal protein</keyword>
<comment type="similarity">
    <text evidence="1">Belongs to the universal ribosomal protein uL15 family.</text>
</comment>
<dbReference type="HOGENOM" id="CLU_055188_5_2_1"/>
<evidence type="ECO:0000313" key="6">
    <source>
        <dbReference type="EMBL" id="CCA25432.1"/>
    </source>
</evidence>
<evidence type="ECO:0000256" key="3">
    <source>
        <dbReference type="ARBA" id="ARBA00023274"/>
    </source>
</evidence>
<dbReference type="InterPro" id="IPR036227">
    <property type="entry name" value="Ribosomal_uL15/eL18_sf"/>
</dbReference>
<protein>
    <submittedName>
        <fullName evidence="6">50S ribosomal protein L15 putative</fullName>
    </submittedName>
</protein>
<feature type="compositionally biased region" description="Basic residues" evidence="4">
    <location>
        <begin position="79"/>
        <end position="88"/>
    </location>
</feature>
<evidence type="ECO:0000259" key="5">
    <source>
        <dbReference type="Pfam" id="PF00828"/>
    </source>
</evidence>
<evidence type="ECO:0000256" key="1">
    <source>
        <dbReference type="ARBA" id="ARBA00007320"/>
    </source>
</evidence>
<evidence type="ECO:0000256" key="2">
    <source>
        <dbReference type="ARBA" id="ARBA00022980"/>
    </source>
</evidence>
<reference evidence="6" key="1">
    <citation type="journal article" date="2011" name="PLoS Biol.">
        <title>Gene gain and loss during evolution of obligate parasitism in the white rust pathogen of Arabidopsis thaliana.</title>
        <authorList>
            <person name="Kemen E."/>
            <person name="Gardiner A."/>
            <person name="Schultz-Larsen T."/>
            <person name="Kemen A.C."/>
            <person name="Balmuth A.L."/>
            <person name="Robert-Seilaniantz A."/>
            <person name="Bailey K."/>
            <person name="Holub E."/>
            <person name="Studholme D.J."/>
            <person name="Maclean D."/>
            <person name="Jones J.D."/>
        </authorList>
    </citation>
    <scope>NUCLEOTIDE SEQUENCE</scope>
</reference>
<dbReference type="EMBL" id="FR824342">
    <property type="protein sequence ID" value="CCA25432.1"/>
    <property type="molecule type" value="Genomic_DNA"/>
</dbReference>
<dbReference type="GO" id="GO:0003735">
    <property type="term" value="F:structural constituent of ribosome"/>
    <property type="evidence" value="ECO:0007669"/>
    <property type="project" value="InterPro"/>
</dbReference>
<dbReference type="NCBIfam" id="TIGR01071">
    <property type="entry name" value="rplO_bact"/>
    <property type="match status" value="1"/>
</dbReference>
<dbReference type="InterPro" id="IPR030878">
    <property type="entry name" value="Ribosomal_uL15"/>
</dbReference>
<dbReference type="Gene3D" id="3.100.10.10">
    <property type="match status" value="1"/>
</dbReference>
<dbReference type="PANTHER" id="PTHR12934:SF11">
    <property type="entry name" value="LARGE RIBOSOMAL SUBUNIT PROTEIN UL15M"/>
    <property type="match status" value="1"/>
</dbReference>
<name>F0WVJ0_9STRA</name>
<feature type="region of interest" description="Disordered" evidence="4">
    <location>
        <begin position="58"/>
        <end position="109"/>
    </location>
</feature>
<dbReference type="InterPro" id="IPR021131">
    <property type="entry name" value="Ribosomal_uL15/eL18"/>
</dbReference>
<dbReference type="InterPro" id="IPR005749">
    <property type="entry name" value="Ribosomal_uL15_bac-type"/>
</dbReference>
<dbReference type="Pfam" id="PF00828">
    <property type="entry name" value="Ribosomal_L27A"/>
    <property type="match status" value="1"/>
</dbReference>
<feature type="compositionally biased region" description="Gly residues" evidence="4">
    <location>
        <begin position="93"/>
        <end position="103"/>
    </location>
</feature>
<evidence type="ECO:0000256" key="4">
    <source>
        <dbReference type="SAM" id="MobiDB-lite"/>
    </source>
</evidence>
<dbReference type="AlphaFoldDB" id="F0WVJ0"/>
<reference evidence="6" key="2">
    <citation type="submission" date="2011-02" db="EMBL/GenBank/DDBJ databases">
        <authorList>
            <person name="MacLean D."/>
        </authorList>
    </citation>
    <scope>NUCLEOTIDE SEQUENCE</scope>
</reference>
<organism evidence="6">
    <name type="scientific">Albugo laibachii Nc14</name>
    <dbReference type="NCBI Taxonomy" id="890382"/>
    <lineage>
        <taxon>Eukaryota</taxon>
        <taxon>Sar</taxon>
        <taxon>Stramenopiles</taxon>
        <taxon>Oomycota</taxon>
        <taxon>Peronosporomycetes</taxon>
        <taxon>Albuginales</taxon>
        <taxon>Albuginaceae</taxon>
        <taxon>Albugo</taxon>
    </lineage>
</organism>
<keyword evidence="3" id="KW-0687">Ribonucleoprotein</keyword>
<proteinExistence type="inferred from homology"/>
<feature type="domain" description="Large ribosomal subunit protein uL15/eL18" evidence="5">
    <location>
        <begin position="127"/>
        <end position="205"/>
    </location>
</feature>
<dbReference type="SUPFAM" id="SSF52080">
    <property type="entry name" value="Ribosomal proteins L15p and L18e"/>
    <property type="match status" value="1"/>
</dbReference>
<sequence length="263" mass="29080">MKHRLTEHIITALSMWSLSALRHALPPIRSITTKCHAIHRPLSTLLSEVVRLNNLADNEGSHKRSKRVGRGIGSGKGKTCGRGHKGQKARAGGKAGRGPGFEGGQTPIYQRVPKRGFNNRFATPMTVINLDKLQLFIDMGRIDANHKITLKELVDCGMVTCCKVKFGIKLLGKGAEHLTTPVEIEVTQASTCAIKAVEAVGGSITAVYYNRLGLRALLKPHKFDVLPRFARPNPKKMRYYTNYEKRGYLSPEMQAKKLLSVSE</sequence>
<dbReference type="GO" id="GO:0005762">
    <property type="term" value="C:mitochondrial large ribosomal subunit"/>
    <property type="evidence" value="ECO:0007669"/>
    <property type="project" value="TreeGrafter"/>
</dbReference>